<comment type="function">
    <text evidence="8 9">Component of the 90S pre-ribosome involved in the maturation of rRNAs. Required for early cleavages of the pre-RNAs in the 40S ribosomal subunit maturation pathway.</text>
</comment>
<evidence type="ECO:0000256" key="10">
    <source>
        <dbReference type="SAM" id="MobiDB-lite"/>
    </source>
</evidence>
<comment type="subunit">
    <text evidence="9">Associates with 90S and pre-40S pre-ribosomal particles.</text>
</comment>
<keyword evidence="12" id="KW-1185">Reference proteome</keyword>
<comment type="subcellular location">
    <subcellularLocation>
        <location evidence="1 9">Nucleus</location>
        <location evidence="1 9">Nucleolus</location>
    </subcellularLocation>
</comment>
<accession>A0ABQ8QVM0</accession>
<dbReference type="Pfam" id="PF06102">
    <property type="entry name" value="RRP36"/>
    <property type="match status" value="1"/>
</dbReference>
<keyword evidence="5" id="KW-0175">Coiled coil</keyword>
<dbReference type="InterPro" id="IPR009292">
    <property type="entry name" value="RRP36"/>
</dbReference>
<dbReference type="Proteomes" id="UP001163828">
    <property type="component" value="Unassembled WGS sequence"/>
</dbReference>
<keyword evidence="6 9" id="KW-0539">Nucleus</keyword>
<evidence type="ECO:0000256" key="8">
    <source>
        <dbReference type="ARBA" id="ARBA00025053"/>
    </source>
</evidence>
<feature type="region of interest" description="Disordered" evidence="10">
    <location>
        <begin position="120"/>
        <end position="162"/>
    </location>
</feature>
<feature type="compositionally biased region" description="Basic residues" evidence="10">
    <location>
        <begin position="316"/>
        <end position="336"/>
    </location>
</feature>
<feature type="compositionally biased region" description="Basic and acidic residues" evidence="10">
    <location>
        <begin position="135"/>
        <end position="153"/>
    </location>
</feature>
<evidence type="ECO:0000256" key="3">
    <source>
        <dbReference type="ARBA" id="ARBA00022517"/>
    </source>
</evidence>
<gene>
    <name evidence="11" type="ORF">F5050DRAFT_1717108</name>
</gene>
<dbReference type="EMBL" id="MU790502">
    <property type="protein sequence ID" value="KAJ4002368.1"/>
    <property type="molecule type" value="Genomic_DNA"/>
</dbReference>
<dbReference type="PANTHER" id="PTHR21738">
    <property type="entry name" value="RIBOSOMAL RNA PROCESSING PROTEIN 36 HOMOLOG"/>
    <property type="match status" value="1"/>
</dbReference>
<evidence type="ECO:0000313" key="12">
    <source>
        <dbReference type="Proteomes" id="UP001163828"/>
    </source>
</evidence>
<evidence type="ECO:0000256" key="5">
    <source>
        <dbReference type="ARBA" id="ARBA00023054"/>
    </source>
</evidence>
<feature type="compositionally biased region" description="Basic residues" evidence="10">
    <location>
        <begin position="354"/>
        <end position="365"/>
    </location>
</feature>
<evidence type="ECO:0000256" key="2">
    <source>
        <dbReference type="ARBA" id="ARBA00009418"/>
    </source>
</evidence>
<keyword evidence="3 9" id="KW-0690">Ribosome biogenesis</keyword>
<feature type="compositionally biased region" description="Polar residues" evidence="10">
    <location>
        <begin position="1"/>
        <end position="20"/>
    </location>
</feature>
<name>A0ABQ8QVM0_9AGAR</name>
<protein>
    <recommendedName>
        <fullName evidence="9">rRNA biogenesis protein RRP36</fullName>
    </recommendedName>
</protein>
<dbReference type="PANTHER" id="PTHR21738:SF0">
    <property type="entry name" value="RIBOSOMAL RNA PROCESSING PROTEIN 36 HOMOLOG"/>
    <property type="match status" value="1"/>
</dbReference>
<evidence type="ECO:0000256" key="1">
    <source>
        <dbReference type="ARBA" id="ARBA00004604"/>
    </source>
</evidence>
<evidence type="ECO:0000256" key="9">
    <source>
        <dbReference type="RuleBase" id="RU368027"/>
    </source>
</evidence>
<evidence type="ECO:0000313" key="11">
    <source>
        <dbReference type="EMBL" id="KAJ4002368.1"/>
    </source>
</evidence>
<sequence>MPFNSIQTKAKSKEGQNNLQAKIKQGDYWDDETSSDPTEDEANADNADAPRVAQWVDEDVLEDGFDEAESSQLTGNNLTSLEAGTQMSNYHFLELSFHLSGLSSLPMGTLRRAQKMLKVKDISDASDSESESSEDDTRPKPEWSTKPRTDINKRKNKHAPIEITSKRPVTRRRTVVNVQTLQVRDPRFLPITGEFSSQKFNDNYQFLNESHKAELSTLRENLKRARKILASSPRDTKHEREVEVGRLELALKKAESTVNKDRRDTIEQEAIRTARREERTKQEAGKGKWYMKESEKKELLVRARYDAIAEQGGQRAVKKSIEKKRKKIAQKEKKSRPFANGTYLESRSFEHNSHDRHRQKRRKMD</sequence>
<organism evidence="11 12">
    <name type="scientific">Lentinula boryana</name>
    <dbReference type="NCBI Taxonomy" id="40481"/>
    <lineage>
        <taxon>Eukaryota</taxon>
        <taxon>Fungi</taxon>
        <taxon>Dikarya</taxon>
        <taxon>Basidiomycota</taxon>
        <taxon>Agaricomycotina</taxon>
        <taxon>Agaricomycetes</taxon>
        <taxon>Agaricomycetidae</taxon>
        <taxon>Agaricales</taxon>
        <taxon>Marasmiineae</taxon>
        <taxon>Omphalotaceae</taxon>
        <taxon>Lentinula</taxon>
    </lineage>
</organism>
<evidence type="ECO:0000256" key="7">
    <source>
        <dbReference type="ARBA" id="ARBA00023274"/>
    </source>
</evidence>
<feature type="compositionally biased region" description="Acidic residues" evidence="10">
    <location>
        <begin position="124"/>
        <end position="134"/>
    </location>
</feature>
<evidence type="ECO:0000256" key="6">
    <source>
        <dbReference type="ARBA" id="ARBA00023242"/>
    </source>
</evidence>
<evidence type="ECO:0000256" key="4">
    <source>
        <dbReference type="ARBA" id="ARBA00022552"/>
    </source>
</evidence>
<reference evidence="11" key="1">
    <citation type="submission" date="2022-08" db="EMBL/GenBank/DDBJ databases">
        <authorList>
            <consortium name="DOE Joint Genome Institute"/>
            <person name="Min B."/>
            <person name="Riley R."/>
            <person name="Sierra-Patev S."/>
            <person name="Naranjo-Ortiz M."/>
            <person name="Looney B."/>
            <person name="Konkel Z."/>
            <person name="Slot J.C."/>
            <person name="Sakamoto Y."/>
            <person name="Steenwyk J.L."/>
            <person name="Rokas A."/>
            <person name="Carro J."/>
            <person name="Camarero S."/>
            <person name="Ferreira P."/>
            <person name="Molpeceres G."/>
            <person name="Ruiz-Duenas F.J."/>
            <person name="Serrano A."/>
            <person name="Henrissat B."/>
            <person name="Drula E."/>
            <person name="Hughes K.W."/>
            <person name="Mata J.L."/>
            <person name="Ishikawa N.K."/>
            <person name="Vargas-Isla R."/>
            <person name="Ushijima S."/>
            <person name="Smith C.A."/>
            <person name="Ahrendt S."/>
            <person name="Andreopoulos W."/>
            <person name="He G."/>
            <person name="Labutti K."/>
            <person name="Lipzen A."/>
            <person name="Ng V."/>
            <person name="Sandor L."/>
            <person name="Barry K."/>
            <person name="Martinez A.T."/>
            <person name="Xiao Y."/>
            <person name="Gibbons J.G."/>
            <person name="Terashima K."/>
            <person name="Hibbett D.S."/>
            <person name="Grigoriev I.V."/>
        </authorList>
    </citation>
    <scope>NUCLEOTIDE SEQUENCE</scope>
    <source>
        <strain evidence="11">TFB10827</strain>
    </source>
</reference>
<comment type="caution">
    <text evidence="11">The sequence shown here is derived from an EMBL/GenBank/DDBJ whole genome shotgun (WGS) entry which is preliminary data.</text>
</comment>
<proteinExistence type="inferred from homology"/>
<comment type="similarity">
    <text evidence="2 9">Belongs to the RRP36 family.</text>
</comment>
<feature type="compositionally biased region" description="Acidic residues" evidence="10">
    <location>
        <begin position="28"/>
        <end position="43"/>
    </location>
</feature>
<keyword evidence="7 9" id="KW-0687">Ribonucleoprotein</keyword>
<keyword evidence="4 9" id="KW-0698">rRNA processing</keyword>
<feature type="region of interest" description="Disordered" evidence="10">
    <location>
        <begin position="311"/>
        <end position="365"/>
    </location>
</feature>
<feature type="region of interest" description="Disordered" evidence="10">
    <location>
        <begin position="1"/>
        <end position="56"/>
    </location>
</feature>